<evidence type="ECO:0000313" key="1">
    <source>
        <dbReference type="EMBL" id="DAF93452.1"/>
    </source>
</evidence>
<organism evidence="1">
    <name type="scientific">Myoviridae sp. ctshb19</name>
    <dbReference type="NCBI Taxonomy" id="2825194"/>
    <lineage>
        <taxon>Viruses</taxon>
        <taxon>Duplodnaviria</taxon>
        <taxon>Heunggongvirae</taxon>
        <taxon>Uroviricota</taxon>
        <taxon>Caudoviricetes</taxon>
    </lineage>
</organism>
<protein>
    <submittedName>
        <fullName evidence="1">Lysis protein</fullName>
    </submittedName>
</protein>
<sequence>MPPERWHCYLPEKEWSAMKYLMVVALFLLAGCDGNYPYQDKGMKGQAKAEKAESAATRDAVAKALREERERIAEENFILHDIPPPIDRRDRHERRVLWAERFEGQRLCHEKGWVQEGFQNVRYADEENPYRTICTKPDGSRAVFRLKDAPKDE</sequence>
<dbReference type="EMBL" id="BK016086">
    <property type="protein sequence ID" value="DAF93452.1"/>
    <property type="molecule type" value="Genomic_DNA"/>
</dbReference>
<reference evidence="1" key="1">
    <citation type="journal article" date="2021" name="Proc. Natl. Acad. Sci. U.S.A.">
        <title>A Catalog of Tens of Thousands of Viruses from Human Metagenomes Reveals Hidden Associations with Chronic Diseases.</title>
        <authorList>
            <person name="Tisza M.J."/>
            <person name="Buck C.B."/>
        </authorList>
    </citation>
    <scope>NUCLEOTIDE SEQUENCE</scope>
    <source>
        <strain evidence="1">Ctshb19</strain>
    </source>
</reference>
<name>A0A8S5UG93_9CAUD</name>
<proteinExistence type="predicted"/>
<accession>A0A8S5UG93</accession>
<dbReference type="PROSITE" id="PS51257">
    <property type="entry name" value="PROKAR_LIPOPROTEIN"/>
    <property type="match status" value="1"/>
</dbReference>